<dbReference type="EMBL" id="LGUA01000877">
    <property type="protein sequence ID" value="OAX79843.1"/>
    <property type="molecule type" value="Genomic_DNA"/>
</dbReference>
<accession>A0A1B7NSS8</accession>
<dbReference type="Proteomes" id="UP000091918">
    <property type="component" value="Unassembled WGS sequence"/>
</dbReference>
<organism evidence="1 2">
    <name type="scientific">Emergomyces africanus</name>
    <dbReference type="NCBI Taxonomy" id="1955775"/>
    <lineage>
        <taxon>Eukaryota</taxon>
        <taxon>Fungi</taxon>
        <taxon>Dikarya</taxon>
        <taxon>Ascomycota</taxon>
        <taxon>Pezizomycotina</taxon>
        <taxon>Eurotiomycetes</taxon>
        <taxon>Eurotiomycetidae</taxon>
        <taxon>Onygenales</taxon>
        <taxon>Ajellomycetaceae</taxon>
        <taxon>Emergomyces</taxon>
    </lineage>
</organism>
<evidence type="ECO:0000313" key="1">
    <source>
        <dbReference type="EMBL" id="OAX79843.1"/>
    </source>
</evidence>
<protein>
    <submittedName>
        <fullName evidence="1">Uncharacterized protein</fullName>
    </submittedName>
</protein>
<comment type="caution">
    <text evidence="1">The sequence shown here is derived from an EMBL/GenBank/DDBJ whole genome shotgun (WGS) entry which is preliminary data.</text>
</comment>
<gene>
    <name evidence="1" type="ORF">ACJ72_05836</name>
</gene>
<name>A0A1B7NSS8_9EURO</name>
<sequence>MANDSRTSITSEGWAREYRDEVASSFSNLTFINKVRGYFNESLGAINTSSDEEGGANSATSSSPRSILCSTTEILFAERYCRSPPDRYAHAFIIAAIKPLNEILGECRERYYAR</sequence>
<dbReference type="AlphaFoldDB" id="A0A1B7NSS8"/>
<reference evidence="1 2" key="1">
    <citation type="submission" date="2015-07" db="EMBL/GenBank/DDBJ databases">
        <title>Emmonsia species relationships and genome sequence.</title>
        <authorList>
            <person name="Cuomo C.A."/>
            <person name="Schwartz I.S."/>
            <person name="Kenyon C."/>
            <person name="de Hoog G.S."/>
            <person name="Govender N.P."/>
            <person name="Botha A."/>
            <person name="Moreno L."/>
            <person name="de Vries M."/>
            <person name="Munoz J.F."/>
            <person name="Stielow J.B."/>
        </authorList>
    </citation>
    <scope>NUCLEOTIDE SEQUENCE [LARGE SCALE GENOMIC DNA]</scope>
    <source>
        <strain evidence="1 2">CBS 136260</strain>
    </source>
</reference>
<keyword evidence="2" id="KW-1185">Reference proteome</keyword>
<evidence type="ECO:0000313" key="2">
    <source>
        <dbReference type="Proteomes" id="UP000091918"/>
    </source>
</evidence>
<proteinExistence type="predicted"/>